<dbReference type="AlphaFoldDB" id="A0A1G9DIW0"/>
<keyword evidence="1" id="KW-0812">Transmembrane</keyword>
<reference evidence="3" key="1">
    <citation type="submission" date="2016-10" db="EMBL/GenBank/DDBJ databases">
        <authorList>
            <person name="Varghese N."/>
            <person name="Submissions S."/>
        </authorList>
    </citation>
    <scope>NUCLEOTIDE SEQUENCE [LARGE SCALE GENOMIC DNA]</scope>
    <source>
        <strain evidence="3">CGMCC 1.7655</strain>
    </source>
</reference>
<dbReference type="Proteomes" id="UP000199555">
    <property type="component" value="Unassembled WGS sequence"/>
</dbReference>
<feature type="transmembrane region" description="Helical" evidence="1">
    <location>
        <begin position="31"/>
        <end position="50"/>
    </location>
</feature>
<gene>
    <name evidence="2" type="ORF">SAMN04487971_10284</name>
</gene>
<dbReference type="RefSeq" id="WP_090752290.1">
    <property type="nucleotide sequence ID" value="NZ_FNGE01000002.1"/>
</dbReference>
<keyword evidence="3" id="KW-1185">Reference proteome</keyword>
<proteinExistence type="predicted"/>
<feature type="transmembrane region" description="Helical" evidence="1">
    <location>
        <begin position="62"/>
        <end position="86"/>
    </location>
</feature>
<evidence type="ECO:0000313" key="3">
    <source>
        <dbReference type="Proteomes" id="UP000199555"/>
    </source>
</evidence>
<name>A0A1G9DIW0_9RHOB</name>
<organism evidence="2 3">
    <name type="scientific">Paracoccus chinensis</name>
    <dbReference type="NCBI Taxonomy" id="525640"/>
    <lineage>
        <taxon>Bacteria</taxon>
        <taxon>Pseudomonadati</taxon>
        <taxon>Pseudomonadota</taxon>
        <taxon>Alphaproteobacteria</taxon>
        <taxon>Rhodobacterales</taxon>
        <taxon>Paracoccaceae</taxon>
        <taxon>Paracoccus</taxon>
    </lineage>
</organism>
<evidence type="ECO:0000313" key="2">
    <source>
        <dbReference type="EMBL" id="SDK63809.1"/>
    </source>
</evidence>
<dbReference type="EMBL" id="FNGE01000002">
    <property type="protein sequence ID" value="SDK63809.1"/>
    <property type="molecule type" value="Genomic_DNA"/>
</dbReference>
<keyword evidence="1" id="KW-0472">Membrane</keyword>
<sequence length="98" mass="10342">MIGDFALPAALAGTLPGLLAWLAARRFGLAGLMGALAACGLLAIVGWNLTRDVLTGDDQMRRAGVIFFIVVPGVVSLILGAIAGFWEAHRRRIDSPDR</sequence>
<accession>A0A1G9DIW0</accession>
<protein>
    <submittedName>
        <fullName evidence="2">Uncharacterized protein</fullName>
    </submittedName>
</protein>
<feature type="transmembrane region" description="Helical" evidence="1">
    <location>
        <begin position="6"/>
        <end position="24"/>
    </location>
</feature>
<dbReference type="STRING" id="525640.SAMN04487971_10284"/>
<evidence type="ECO:0000256" key="1">
    <source>
        <dbReference type="SAM" id="Phobius"/>
    </source>
</evidence>
<keyword evidence="1" id="KW-1133">Transmembrane helix</keyword>